<sequence length="92" mass="10742">MRVLRDTLVVSFARILFASYNKWKEELATTSIHVHRDTVISAVQRMSFQSFIAAKKPRPFEQQKRKGFARPATEECFERLVSNMRKIAPSQQ</sequence>
<comment type="caution">
    <text evidence="1">The sequence shown here is derived from an EMBL/GenBank/DDBJ whole genome shotgun (WGS) entry which is preliminary data.</text>
</comment>
<evidence type="ECO:0000313" key="2">
    <source>
        <dbReference type="Proteomes" id="UP000253551"/>
    </source>
</evidence>
<dbReference type="Proteomes" id="UP000253551">
    <property type="component" value="Unassembled WGS sequence"/>
</dbReference>
<dbReference type="EMBL" id="PJQM01000349">
    <property type="protein sequence ID" value="RCI05602.1"/>
    <property type="molecule type" value="Genomic_DNA"/>
</dbReference>
<dbReference type="AlphaFoldDB" id="A0A367KUP8"/>
<reference evidence="1 2" key="1">
    <citation type="journal article" date="2018" name="G3 (Bethesda)">
        <title>Phylogenetic and Phylogenomic Definition of Rhizopus Species.</title>
        <authorList>
            <person name="Gryganskyi A.P."/>
            <person name="Golan J."/>
            <person name="Dolatabadi S."/>
            <person name="Mondo S."/>
            <person name="Robb S."/>
            <person name="Idnurm A."/>
            <person name="Muszewska A."/>
            <person name="Steczkiewicz K."/>
            <person name="Masonjones S."/>
            <person name="Liao H.L."/>
            <person name="Gajdeczka M.T."/>
            <person name="Anike F."/>
            <person name="Vuek A."/>
            <person name="Anishchenko I.M."/>
            <person name="Voigt K."/>
            <person name="de Hoog G.S."/>
            <person name="Smith M.E."/>
            <person name="Heitman J."/>
            <person name="Vilgalys R."/>
            <person name="Stajich J.E."/>
        </authorList>
    </citation>
    <scope>NUCLEOTIDE SEQUENCE [LARGE SCALE GENOMIC DNA]</scope>
    <source>
        <strain evidence="1 2">LSU 92-RS-03</strain>
    </source>
</reference>
<gene>
    <name evidence="1" type="ORF">CU098_013564</name>
</gene>
<evidence type="ECO:0000313" key="1">
    <source>
        <dbReference type="EMBL" id="RCI05602.1"/>
    </source>
</evidence>
<organism evidence="1 2">
    <name type="scientific">Rhizopus stolonifer</name>
    <name type="common">Rhizopus nigricans</name>
    <dbReference type="NCBI Taxonomy" id="4846"/>
    <lineage>
        <taxon>Eukaryota</taxon>
        <taxon>Fungi</taxon>
        <taxon>Fungi incertae sedis</taxon>
        <taxon>Mucoromycota</taxon>
        <taxon>Mucoromycotina</taxon>
        <taxon>Mucoromycetes</taxon>
        <taxon>Mucorales</taxon>
        <taxon>Mucorineae</taxon>
        <taxon>Rhizopodaceae</taxon>
        <taxon>Rhizopus</taxon>
    </lineage>
</organism>
<name>A0A367KUP8_RHIST</name>
<keyword evidence="2" id="KW-1185">Reference proteome</keyword>
<accession>A0A367KUP8</accession>
<proteinExistence type="predicted"/>
<protein>
    <submittedName>
        <fullName evidence="1">Uncharacterized protein</fullName>
    </submittedName>
</protein>